<protein>
    <submittedName>
        <fullName evidence="1">Uu.00g059870.m01.CDS01</fullName>
    </submittedName>
</protein>
<keyword evidence="2" id="KW-1185">Reference proteome</keyword>
<name>A0AAI8VS60_9PEZI</name>
<dbReference type="PANTHER" id="PTHR13109">
    <property type="entry name" value="NEUROCHONDRIN"/>
    <property type="match status" value="1"/>
</dbReference>
<sequence length="564" mass="63083">MASPATPTSLQVKEGVDRVKVLLRAKDDTSRFCGLTWTRGLLNNSEIRENHDLVYELWTCISPRFLDRLIRTGSQAPSPDTHERHDQYLNLAVDIIHAFAALVPSYSTYDSFHGRIPNLVRSVRHSSDETIDNVLGLLETLVQQPKHCADTVGGATILADMPVEDWEILINVDPRHVQVFNIFYWAWTVGSDPSRGPSALKSGKISQGLRLFASSFVNTPATGPLLNFVASIVEDLYIAARPSVNDADSWLIHIGWMVQRLSTGKQSEEGRSAYINCAAALLRVFPEKSADVLFGDDQDSSKPFAYIFVSMVQVDFHSAIHLLQSDLTASEYSRIAQRLASALDVLTSFVGCLIERADQPGVVIGGGLSFVPEKLLKYRDLLVRAVSDATEYLQDQQAAISVAISAEAQGMALKKIFADPLTESAIRFIALWLREDNADSLTVEAASTLMDVFKAFYIHKTTSKQEATVPELRLPILAILEVVITTSEGRSRFFEYDWFNCFWADFQPTRGPETPPDEQRVLRMLSAKGLHDEIMSHQRELAPDILSNWTRLDHLIEHFIEFED</sequence>
<dbReference type="EMBL" id="CAUWAG010000013">
    <property type="protein sequence ID" value="CAJ2510087.1"/>
    <property type="molecule type" value="Genomic_DNA"/>
</dbReference>
<dbReference type="InterPro" id="IPR008709">
    <property type="entry name" value="Neurochondrin"/>
</dbReference>
<dbReference type="PANTHER" id="PTHR13109:SF7">
    <property type="entry name" value="NEUROCHONDRIN"/>
    <property type="match status" value="1"/>
</dbReference>
<dbReference type="AlphaFoldDB" id="A0AAI8VS60"/>
<reference evidence="1" key="1">
    <citation type="submission" date="2023-10" db="EMBL/GenBank/DDBJ databases">
        <authorList>
            <person name="Hackl T."/>
        </authorList>
    </citation>
    <scope>NUCLEOTIDE SEQUENCE</scope>
</reference>
<organism evidence="1 2">
    <name type="scientific">Anthostomella pinea</name>
    <dbReference type="NCBI Taxonomy" id="933095"/>
    <lineage>
        <taxon>Eukaryota</taxon>
        <taxon>Fungi</taxon>
        <taxon>Dikarya</taxon>
        <taxon>Ascomycota</taxon>
        <taxon>Pezizomycotina</taxon>
        <taxon>Sordariomycetes</taxon>
        <taxon>Xylariomycetidae</taxon>
        <taxon>Xylariales</taxon>
        <taxon>Xylariaceae</taxon>
        <taxon>Anthostomella</taxon>
    </lineage>
</organism>
<comment type="caution">
    <text evidence="1">The sequence shown here is derived from an EMBL/GenBank/DDBJ whole genome shotgun (WGS) entry which is preliminary data.</text>
</comment>
<dbReference type="Proteomes" id="UP001295740">
    <property type="component" value="Unassembled WGS sequence"/>
</dbReference>
<gene>
    <name evidence="1" type="ORF">KHLLAP_LOCUS10555</name>
</gene>
<evidence type="ECO:0000313" key="1">
    <source>
        <dbReference type="EMBL" id="CAJ2510087.1"/>
    </source>
</evidence>
<accession>A0AAI8VS60</accession>
<evidence type="ECO:0000313" key="2">
    <source>
        <dbReference type="Proteomes" id="UP001295740"/>
    </source>
</evidence>
<proteinExistence type="predicted"/>
<dbReference type="Pfam" id="PF05536">
    <property type="entry name" value="Neurochondrin"/>
    <property type="match status" value="1"/>
</dbReference>